<feature type="region of interest" description="Disordered" evidence="1">
    <location>
        <begin position="283"/>
        <end position="382"/>
    </location>
</feature>
<keyword evidence="2" id="KW-0812">Transmembrane</keyword>
<feature type="compositionally biased region" description="Basic and acidic residues" evidence="1">
    <location>
        <begin position="369"/>
        <end position="382"/>
    </location>
</feature>
<evidence type="ECO:0000313" key="3">
    <source>
        <dbReference type="EMBL" id="OQR76815.1"/>
    </source>
</evidence>
<proteinExistence type="predicted"/>
<reference evidence="3 4" key="1">
    <citation type="journal article" date="2017" name="Gigascience">
        <title>Draft genome of the honey bee ectoparasitic mite, Tropilaelaps mercedesae, is shaped by the parasitic life history.</title>
        <authorList>
            <person name="Dong X."/>
            <person name="Armstrong S.D."/>
            <person name="Xia D."/>
            <person name="Makepeace B.L."/>
            <person name="Darby A.C."/>
            <person name="Kadowaki T."/>
        </authorList>
    </citation>
    <scope>NUCLEOTIDE SEQUENCE [LARGE SCALE GENOMIC DNA]</scope>
    <source>
        <strain evidence="3">Wuxi-XJTLU</strain>
    </source>
</reference>
<protein>
    <submittedName>
        <fullName evidence="3">Uncharacterized protein</fullName>
    </submittedName>
</protein>
<feature type="transmembrane region" description="Helical" evidence="2">
    <location>
        <begin position="70"/>
        <end position="88"/>
    </location>
</feature>
<dbReference type="OrthoDB" id="10557030at2759"/>
<keyword evidence="2" id="KW-0472">Membrane</keyword>
<dbReference type="Proteomes" id="UP000192247">
    <property type="component" value="Unassembled WGS sequence"/>
</dbReference>
<organism evidence="3 4">
    <name type="scientific">Tropilaelaps mercedesae</name>
    <dbReference type="NCBI Taxonomy" id="418985"/>
    <lineage>
        <taxon>Eukaryota</taxon>
        <taxon>Metazoa</taxon>
        <taxon>Ecdysozoa</taxon>
        <taxon>Arthropoda</taxon>
        <taxon>Chelicerata</taxon>
        <taxon>Arachnida</taxon>
        <taxon>Acari</taxon>
        <taxon>Parasitiformes</taxon>
        <taxon>Mesostigmata</taxon>
        <taxon>Gamasina</taxon>
        <taxon>Dermanyssoidea</taxon>
        <taxon>Laelapidae</taxon>
        <taxon>Tropilaelaps</taxon>
    </lineage>
</organism>
<keyword evidence="4" id="KW-1185">Reference proteome</keyword>
<keyword evidence="2" id="KW-1133">Transmembrane helix</keyword>
<comment type="caution">
    <text evidence="3">The sequence shown here is derived from an EMBL/GenBank/DDBJ whole genome shotgun (WGS) entry which is preliminary data.</text>
</comment>
<evidence type="ECO:0000256" key="2">
    <source>
        <dbReference type="SAM" id="Phobius"/>
    </source>
</evidence>
<feature type="compositionally biased region" description="Basic and acidic residues" evidence="1">
    <location>
        <begin position="294"/>
        <end position="318"/>
    </location>
</feature>
<name>A0A1V9XTL7_9ACAR</name>
<evidence type="ECO:0000256" key="1">
    <source>
        <dbReference type="SAM" id="MobiDB-lite"/>
    </source>
</evidence>
<evidence type="ECO:0000313" key="4">
    <source>
        <dbReference type="Proteomes" id="UP000192247"/>
    </source>
</evidence>
<feature type="transmembrane region" description="Helical" evidence="2">
    <location>
        <begin position="100"/>
        <end position="124"/>
    </location>
</feature>
<dbReference type="AlphaFoldDB" id="A0A1V9XTL7"/>
<dbReference type="EMBL" id="MNPL01004358">
    <property type="protein sequence ID" value="OQR76815.1"/>
    <property type="molecule type" value="Genomic_DNA"/>
</dbReference>
<accession>A0A1V9XTL7</accession>
<dbReference type="InParanoid" id="A0A1V9XTL7"/>
<gene>
    <name evidence="3" type="ORF">BIW11_07531</name>
</gene>
<sequence length="382" mass="43602">MLSKQLLVTVKFVTSRSKLHFLRRPSRHRSTSLTPLATVARVPVPGAAAMQLLTRRVPAFFVRPEDMRSFAGTYLLSALLMLMVWPQLETTNAKIVQKVIAGIALPVVAGAGAGLAGGVVAGAMSGAHRDRGYHPASATYYTTYERSYSTRPRPQPSPLLHHLRKAIQYSFEHRRRPQYVSWLATHSPQHYVKSSYSVYPRAHSYQPTYGGSYRKAVYPYEGSSIRTSLTDAQIECKVVSEDVTPHREIPPLVPPHEEEAHYLFKPKGHDKMAKVVLEHHHYHDDEAEDENEEHPERNVTGKAADRYHKVDEKYYHYDEDSDSQQQRHDSNEEIDDDDEDSFARRRAIRRKTKRRNAAKQSKSRLKSTSSEKEVDRIIAGHR</sequence>
<feature type="compositionally biased region" description="Basic residues" evidence="1">
    <location>
        <begin position="344"/>
        <end position="365"/>
    </location>
</feature>